<evidence type="ECO:0000313" key="1">
    <source>
        <dbReference type="EMBL" id="CAE0819727.1"/>
    </source>
</evidence>
<reference evidence="1" key="1">
    <citation type="submission" date="2021-01" db="EMBL/GenBank/DDBJ databases">
        <authorList>
            <person name="Corre E."/>
            <person name="Pelletier E."/>
            <person name="Niang G."/>
            <person name="Scheremetjew M."/>
            <person name="Finn R."/>
            <person name="Kale V."/>
            <person name="Holt S."/>
            <person name="Cochrane G."/>
            <person name="Meng A."/>
            <person name="Brown T."/>
            <person name="Cohen L."/>
        </authorList>
    </citation>
    <scope>NUCLEOTIDE SEQUENCE</scope>
    <source>
        <strain evidence="1">CCMP1594</strain>
    </source>
</reference>
<accession>A0A7S4LC66</accession>
<dbReference type="EMBL" id="HBJA01088754">
    <property type="protein sequence ID" value="CAE0819727.1"/>
    <property type="molecule type" value="Transcribed_RNA"/>
</dbReference>
<proteinExistence type="predicted"/>
<name>A0A7S4LC66_9EUGL</name>
<gene>
    <name evidence="1" type="ORF">EGYM00163_LOCUS30897</name>
</gene>
<dbReference type="AlphaFoldDB" id="A0A7S4LC66"/>
<organism evidence="1">
    <name type="scientific">Eutreptiella gymnastica</name>
    <dbReference type="NCBI Taxonomy" id="73025"/>
    <lineage>
        <taxon>Eukaryota</taxon>
        <taxon>Discoba</taxon>
        <taxon>Euglenozoa</taxon>
        <taxon>Euglenida</taxon>
        <taxon>Spirocuta</taxon>
        <taxon>Euglenophyceae</taxon>
        <taxon>Eutreptiales</taxon>
        <taxon>Eutreptiaceae</taxon>
        <taxon>Eutreptiella</taxon>
    </lineage>
</organism>
<sequence length="101" mass="10820">MGFGLRPVEILSATSARACSCLCGFLVALRRPHVCLCVSVCVRVCTCVYLCVLVCACVYLCVRVCTGVGVHVHHRRTKVPGTCRPLPKNFVTPADPCHGGC</sequence>
<protein>
    <submittedName>
        <fullName evidence="1">Uncharacterized protein</fullName>
    </submittedName>
</protein>